<evidence type="ECO:0000313" key="1">
    <source>
        <dbReference type="Proteomes" id="UP000887579"/>
    </source>
</evidence>
<protein>
    <submittedName>
        <fullName evidence="2">Uncharacterized protein</fullName>
    </submittedName>
</protein>
<evidence type="ECO:0000313" key="2">
    <source>
        <dbReference type="WBParaSite" id="ES5_v2.g16974.t1"/>
    </source>
</evidence>
<name>A0AC34FIB1_9BILA</name>
<accession>A0AC34FIB1</accession>
<dbReference type="WBParaSite" id="ES5_v2.g16974.t1">
    <property type="protein sequence ID" value="ES5_v2.g16974.t1"/>
    <property type="gene ID" value="ES5_v2.g16974"/>
</dbReference>
<sequence>METMKCKYNKYVNRQVLSFNVKLWDAKIQSLITTSINTYDKKIEIFPLIEIRLGARNDTLTGFEANPLWYPYQKEESDVTFEVFVKNQDFCKSIIETAKKDPFGFLIDTELELQYPIISKMEVKTDLIITDKIAEDLLQPLNKDGLNNSIFFDFEAFQNLSHSFFHSALKFHSFNAATVVSSEEEKQSVSQILEKLNAKIVPYNQLLEIEKQNIISHIPLPDIQSKWFNDVFQYNKTFDNFYINIGNANQWKQKLDNALFSHLTEKLNIQINS</sequence>
<proteinExistence type="predicted"/>
<organism evidence="1 2">
    <name type="scientific">Panagrolaimus sp. ES5</name>
    <dbReference type="NCBI Taxonomy" id="591445"/>
    <lineage>
        <taxon>Eukaryota</taxon>
        <taxon>Metazoa</taxon>
        <taxon>Ecdysozoa</taxon>
        <taxon>Nematoda</taxon>
        <taxon>Chromadorea</taxon>
        <taxon>Rhabditida</taxon>
        <taxon>Tylenchina</taxon>
        <taxon>Panagrolaimomorpha</taxon>
        <taxon>Panagrolaimoidea</taxon>
        <taxon>Panagrolaimidae</taxon>
        <taxon>Panagrolaimus</taxon>
    </lineage>
</organism>
<dbReference type="Proteomes" id="UP000887579">
    <property type="component" value="Unplaced"/>
</dbReference>
<reference evidence="2" key="1">
    <citation type="submission" date="2022-11" db="UniProtKB">
        <authorList>
            <consortium name="WormBaseParasite"/>
        </authorList>
    </citation>
    <scope>IDENTIFICATION</scope>
</reference>